<evidence type="ECO:0000313" key="8">
    <source>
        <dbReference type="Proteomes" id="UP001206925"/>
    </source>
</evidence>
<dbReference type="GO" id="GO:0005634">
    <property type="term" value="C:nucleus"/>
    <property type="evidence" value="ECO:0007669"/>
    <property type="project" value="UniProtKB-SubCell"/>
</dbReference>
<organism evidence="7 8">
    <name type="scientific">Ambrosia artemisiifolia</name>
    <name type="common">Common ragweed</name>
    <dbReference type="NCBI Taxonomy" id="4212"/>
    <lineage>
        <taxon>Eukaryota</taxon>
        <taxon>Viridiplantae</taxon>
        <taxon>Streptophyta</taxon>
        <taxon>Embryophyta</taxon>
        <taxon>Tracheophyta</taxon>
        <taxon>Spermatophyta</taxon>
        <taxon>Magnoliopsida</taxon>
        <taxon>eudicotyledons</taxon>
        <taxon>Gunneridae</taxon>
        <taxon>Pentapetalae</taxon>
        <taxon>asterids</taxon>
        <taxon>campanulids</taxon>
        <taxon>Asterales</taxon>
        <taxon>Asteraceae</taxon>
        <taxon>Asteroideae</taxon>
        <taxon>Heliantheae alliance</taxon>
        <taxon>Heliantheae</taxon>
        <taxon>Ambrosia</taxon>
    </lineage>
</organism>
<dbReference type="CDD" id="cd00167">
    <property type="entry name" value="SANT"/>
    <property type="match status" value="2"/>
</dbReference>
<keyword evidence="2" id="KW-0238">DNA-binding</keyword>
<dbReference type="InterPro" id="IPR009057">
    <property type="entry name" value="Homeodomain-like_sf"/>
</dbReference>
<sequence length="275" mass="31073">HGPGNWRSIPTNTGLLRCSKSCRLRWTNYLRPGIKRAIASYLPQRTDNDIKNYWNTHLKKKLNKIQNNSSDEGYSNSTSRGLNSTLSSETATSKGKWERRLQTDIHMAKQALCEALSLDNKSINLSESSSSTNSQSQILQQKSMLPPPPHINHTTSAYTSSAENIARLLPNWIKKPKKSLYKADYSFREQFPSPSNEGLEYSLMFGFNNSNYSSNSEVSQSFSTETTSLLQDDTKLNIENAQLPSIGYLENWLLDDATGQETKDIFMNLSLEETD</sequence>
<dbReference type="InterPro" id="IPR017930">
    <property type="entry name" value="Myb_dom"/>
</dbReference>
<dbReference type="Proteomes" id="UP001206925">
    <property type="component" value="Unassembled WGS sequence"/>
</dbReference>
<dbReference type="SUPFAM" id="SSF46689">
    <property type="entry name" value="Homeodomain-like"/>
    <property type="match status" value="1"/>
</dbReference>
<keyword evidence="8" id="KW-1185">Reference proteome</keyword>
<feature type="domain" description="Myb-like" evidence="5">
    <location>
        <begin position="1"/>
        <end position="30"/>
    </location>
</feature>
<evidence type="ECO:0000259" key="6">
    <source>
        <dbReference type="PROSITE" id="PS51294"/>
    </source>
</evidence>
<dbReference type="PANTHER" id="PTHR10641">
    <property type="entry name" value="MYB FAMILY TRANSCRIPTION FACTOR"/>
    <property type="match status" value="1"/>
</dbReference>
<dbReference type="InterPro" id="IPR015495">
    <property type="entry name" value="Myb_TF_plants"/>
</dbReference>
<accession>A0AAD5GEV4</accession>
<feature type="non-terminal residue" evidence="7">
    <location>
        <position position="1"/>
    </location>
</feature>
<evidence type="ECO:0000259" key="5">
    <source>
        <dbReference type="PROSITE" id="PS50090"/>
    </source>
</evidence>
<feature type="compositionally biased region" description="Polar residues" evidence="4">
    <location>
        <begin position="67"/>
        <end position="93"/>
    </location>
</feature>
<comment type="subcellular location">
    <subcellularLocation>
        <location evidence="1">Nucleus</location>
    </subcellularLocation>
</comment>
<reference evidence="7" key="1">
    <citation type="submission" date="2022-06" db="EMBL/GenBank/DDBJ databases">
        <title>Uncovering the hologenomic basis of an extraordinary plant invasion.</title>
        <authorList>
            <person name="Bieker V.C."/>
            <person name="Martin M.D."/>
            <person name="Gilbert T."/>
            <person name="Hodgins K."/>
            <person name="Battlay P."/>
            <person name="Petersen B."/>
            <person name="Wilson J."/>
        </authorList>
    </citation>
    <scope>NUCLEOTIDE SEQUENCE</scope>
    <source>
        <strain evidence="7">AA19_3_7</strain>
        <tissue evidence="7">Leaf</tissue>
    </source>
</reference>
<proteinExistence type="predicted"/>
<evidence type="ECO:0000313" key="7">
    <source>
        <dbReference type="EMBL" id="KAI7737816.1"/>
    </source>
</evidence>
<evidence type="ECO:0000256" key="2">
    <source>
        <dbReference type="ARBA" id="ARBA00023125"/>
    </source>
</evidence>
<dbReference type="PROSITE" id="PS50090">
    <property type="entry name" value="MYB_LIKE"/>
    <property type="match status" value="1"/>
</dbReference>
<name>A0AAD5GEV4_AMBAR</name>
<dbReference type="EMBL" id="JAMZMK010008951">
    <property type="protein sequence ID" value="KAI7737816.1"/>
    <property type="molecule type" value="Genomic_DNA"/>
</dbReference>
<dbReference type="PANTHER" id="PTHR10641:SF1356">
    <property type="entry name" value="OS07G0484700 PROTEIN"/>
    <property type="match status" value="1"/>
</dbReference>
<dbReference type="GO" id="GO:0009733">
    <property type="term" value="P:response to auxin"/>
    <property type="evidence" value="ECO:0007669"/>
    <property type="project" value="TreeGrafter"/>
</dbReference>
<protein>
    <submittedName>
        <fullName evidence="7">Uncharacterized protein</fullName>
    </submittedName>
</protein>
<comment type="caution">
    <text evidence="7">The sequence shown here is derived from an EMBL/GenBank/DDBJ whole genome shotgun (WGS) entry which is preliminary data.</text>
</comment>
<dbReference type="InterPro" id="IPR001005">
    <property type="entry name" value="SANT/Myb"/>
</dbReference>
<evidence type="ECO:0000256" key="3">
    <source>
        <dbReference type="ARBA" id="ARBA00023242"/>
    </source>
</evidence>
<evidence type="ECO:0000256" key="1">
    <source>
        <dbReference type="ARBA" id="ARBA00004123"/>
    </source>
</evidence>
<keyword evidence="3" id="KW-0539">Nucleus</keyword>
<dbReference type="Pfam" id="PF00249">
    <property type="entry name" value="Myb_DNA-binding"/>
    <property type="match status" value="2"/>
</dbReference>
<dbReference type="AlphaFoldDB" id="A0AAD5GEV4"/>
<dbReference type="Gene3D" id="1.10.10.60">
    <property type="entry name" value="Homeodomain-like"/>
    <property type="match status" value="2"/>
</dbReference>
<feature type="domain" description="HTH myb-type" evidence="6">
    <location>
        <begin position="1"/>
        <end position="34"/>
    </location>
</feature>
<feature type="region of interest" description="Disordered" evidence="4">
    <location>
        <begin position="67"/>
        <end position="97"/>
    </location>
</feature>
<feature type="domain" description="HTH myb-type" evidence="6">
    <location>
        <begin position="36"/>
        <end position="62"/>
    </location>
</feature>
<evidence type="ECO:0000256" key="4">
    <source>
        <dbReference type="SAM" id="MobiDB-lite"/>
    </source>
</evidence>
<gene>
    <name evidence="7" type="ORF">M8C21_021593</name>
</gene>
<dbReference type="PROSITE" id="PS51294">
    <property type="entry name" value="HTH_MYB"/>
    <property type="match status" value="2"/>
</dbReference>
<dbReference type="GO" id="GO:0003677">
    <property type="term" value="F:DNA binding"/>
    <property type="evidence" value="ECO:0007669"/>
    <property type="project" value="UniProtKB-KW"/>
</dbReference>
<feature type="non-terminal residue" evidence="7">
    <location>
        <position position="275"/>
    </location>
</feature>